<gene>
    <name evidence="3" type="ORF">VB620_16125</name>
</gene>
<evidence type="ECO:0000256" key="2">
    <source>
        <dbReference type="SAM" id="SignalP"/>
    </source>
</evidence>
<accession>A0ABU5UH19</accession>
<evidence type="ECO:0000313" key="4">
    <source>
        <dbReference type="Proteomes" id="UP001302120"/>
    </source>
</evidence>
<evidence type="ECO:0000313" key="3">
    <source>
        <dbReference type="EMBL" id="MEA5582863.1"/>
    </source>
</evidence>
<organism evidence="3 4">
    <name type="scientific">Nodularia harveyana UHCC-0300</name>
    <dbReference type="NCBI Taxonomy" id="2974287"/>
    <lineage>
        <taxon>Bacteria</taxon>
        <taxon>Bacillati</taxon>
        <taxon>Cyanobacteriota</taxon>
        <taxon>Cyanophyceae</taxon>
        <taxon>Nostocales</taxon>
        <taxon>Nodulariaceae</taxon>
        <taxon>Nodularia</taxon>
    </lineage>
</organism>
<protein>
    <submittedName>
        <fullName evidence="3">Uncharacterized protein</fullName>
    </submittedName>
</protein>
<name>A0ABU5UH19_9CYAN</name>
<reference evidence="3 4" key="1">
    <citation type="submission" date="2023-12" db="EMBL/GenBank/DDBJ databases">
        <title>Baltic Sea Cyanobacteria.</title>
        <authorList>
            <person name="Delbaje E."/>
            <person name="Fewer D.P."/>
            <person name="Shishido T.K."/>
        </authorList>
    </citation>
    <scope>NUCLEOTIDE SEQUENCE [LARGE SCALE GENOMIC DNA]</scope>
    <source>
        <strain evidence="3 4">UHCC-0300</strain>
    </source>
</reference>
<dbReference type="Proteomes" id="UP001302120">
    <property type="component" value="Unassembled WGS sequence"/>
</dbReference>
<feature type="compositionally biased region" description="Basic and acidic residues" evidence="1">
    <location>
        <begin position="101"/>
        <end position="118"/>
    </location>
</feature>
<feature type="compositionally biased region" description="Polar residues" evidence="1">
    <location>
        <begin position="41"/>
        <end position="52"/>
    </location>
</feature>
<feature type="region of interest" description="Disordered" evidence="1">
    <location>
        <begin position="36"/>
        <end position="181"/>
    </location>
</feature>
<feature type="signal peptide" evidence="2">
    <location>
        <begin position="1"/>
        <end position="38"/>
    </location>
</feature>
<keyword evidence="2" id="KW-0732">Signal</keyword>
<comment type="caution">
    <text evidence="3">The sequence shown here is derived from an EMBL/GenBank/DDBJ whole genome shotgun (WGS) entry which is preliminary data.</text>
</comment>
<keyword evidence="4" id="KW-1185">Reference proteome</keyword>
<feature type="compositionally biased region" description="Basic and acidic residues" evidence="1">
    <location>
        <begin position="125"/>
        <end position="171"/>
    </location>
</feature>
<dbReference type="Gene3D" id="1.20.120.20">
    <property type="entry name" value="Apolipoprotein"/>
    <property type="match status" value="1"/>
</dbReference>
<dbReference type="RefSeq" id="WP_323197176.1">
    <property type="nucleotide sequence ID" value="NZ_JAYGHG010000030.1"/>
</dbReference>
<dbReference type="PROSITE" id="PS51257">
    <property type="entry name" value="PROKAR_LIPOPROTEIN"/>
    <property type="match status" value="1"/>
</dbReference>
<sequence length="181" mass="19735">MKKVMTWLTNIRPLKILTVFLAATFLLITQACSGPGIAQEPVQTNPTQSYELNTPKGGMNNSSSVDPGAKADQRAANAPSNFEQKGIDDSTLMSSNYQKGKPLDEQIKQLGEDIKDSATELGEGLTKKTERGVENLQKNTERTAKDLTKNVKRGAEDTKDGLQRQAKDAADAVKQTIRQVD</sequence>
<evidence type="ECO:0000256" key="1">
    <source>
        <dbReference type="SAM" id="MobiDB-lite"/>
    </source>
</evidence>
<feature type="chain" id="PRO_5047102129" evidence="2">
    <location>
        <begin position="39"/>
        <end position="181"/>
    </location>
</feature>
<dbReference type="EMBL" id="JAYGHG010000030">
    <property type="protein sequence ID" value="MEA5582863.1"/>
    <property type="molecule type" value="Genomic_DNA"/>
</dbReference>
<proteinExistence type="predicted"/>